<sequence>MRVDENDEAGFGNHTGQVFGYGQFFSNSSIPSAAESMPSTCEFYKLIRVRLTVNELSVINRANNIQHLVARALCCTNFADGGSLLPLSLFYSDASANRVEERSRVPRSRSLARLRRNATMSHAFSCVQPVFIDL</sequence>
<organism evidence="1 2">
    <name type="scientific">Eumeta variegata</name>
    <name type="common">Bagworm moth</name>
    <name type="synonym">Eumeta japonica</name>
    <dbReference type="NCBI Taxonomy" id="151549"/>
    <lineage>
        <taxon>Eukaryota</taxon>
        <taxon>Metazoa</taxon>
        <taxon>Ecdysozoa</taxon>
        <taxon>Arthropoda</taxon>
        <taxon>Hexapoda</taxon>
        <taxon>Insecta</taxon>
        <taxon>Pterygota</taxon>
        <taxon>Neoptera</taxon>
        <taxon>Endopterygota</taxon>
        <taxon>Lepidoptera</taxon>
        <taxon>Glossata</taxon>
        <taxon>Ditrysia</taxon>
        <taxon>Tineoidea</taxon>
        <taxon>Psychidae</taxon>
        <taxon>Oiketicinae</taxon>
        <taxon>Eumeta</taxon>
    </lineage>
</organism>
<name>A0A4C1W8F3_EUMVA</name>
<evidence type="ECO:0000313" key="1">
    <source>
        <dbReference type="EMBL" id="GBP46789.1"/>
    </source>
</evidence>
<dbReference type="Proteomes" id="UP000299102">
    <property type="component" value="Unassembled WGS sequence"/>
</dbReference>
<accession>A0A4C1W8F3</accession>
<protein>
    <submittedName>
        <fullName evidence="1">Uncharacterized protein</fullName>
    </submittedName>
</protein>
<comment type="caution">
    <text evidence="1">The sequence shown here is derived from an EMBL/GenBank/DDBJ whole genome shotgun (WGS) entry which is preliminary data.</text>
</comment>
<proteinExistence type="predicted"/>
<dbReference type="AlphaFoldDB" id="A0A4C1W8F3"/>
<evidence type="ECO:0000313" key="2">
    <source>
        <dbReference type="Proteomes" id="UP000299102"/>
    </source>
</evidence>
<gene>
    <name evidence="1" type="ORF">EVAR_10757_1</name>
</gene>
<dbReference type="EMBL" id="BGZK01000489">
    <property type="protein sequence ID" value="GBP46789.1"/>
    <property type="molecule type" value="Genomic_DNA"/>
</dbReference>
<reference evidence="1 2" key="1">
    <citation type="journal article" date="2019" name="Commun. Biol.">
        <title>The bagworm genome reveals a unique fibroin gene that provides high tensile strength.</title>
        <authorList>
            <person name="Kono N."/>
            <person name="Nakamura H."/>
            <person name="Ohtoshi R."/>
            <person name="Tomita M."/>
            <person name="Numata K."/>
            <person name="Arakawa K."/>
        </authorList>
    </citation>
    <scope>NUCLEOTIDE SEQUENCE [LARGE SCALE GENOMIC DNA]</scope>
</reference>
<keyword evidence="2" id="KW-1185">Reference proteome</keyword>